<dbReference type="GO" id="GO:0030246">
    <property type="term" value="F:carbohydrate binding"/>
    <property type="evidence" value="ECO:0007669"/>
    <property type="project" value="InterPro"/>
</dbReference>
<accession>A0A2N0Z2M7</accession>
<dbReference type="EMBL" id="PISE01000020">
    <property type="protein sequence ID" value="PKG23747.1"/>
    <property type="molecule type" value="Genomic_DNA"/>
</dbReference>
<dbReference type="PANTHER" id="PTHR10091:SF0">
    <property type="entry name" value="GALACTOSE MUTAROTASE"/>
    <property type="match status" value="1"/>
</dbReference>
<dbReference type="Pfam" id="PF01263">
    <property type="entry name" value="Aldose_epim"/>
    <property type="match status" value="1"/>
</dbReference>
<dbReference type="SUPFAM" id="SSF74650">
    <property type="entry name" value="Galactose mutarotase-like"/>
    <property type="match status" value="1"/>
</dbReference>
<proteinExistence type="predicted"/>
<gene>
    <name evidence="1" type="ORF">CWS01_10430</name>
</gene>
<name>A0A2N0Z2M7_9BACI</name>
<dbReference type="Gene3D" id="2.70.98.10">
    <property type="match status" value="1"/>
</dbReference>
<dbReference type="PANTHER" id="PTHR10091">
    <property type="entry name" value="ALDOSE-1-EPIMERASE"/>
    <property type="match status" value="1"/>
</dbReference>
<evidence type="ECO:0000313" key="1">
    <source>
        <dbReference type="EMBL" id="PKG23747.1"/>
    </source>
</evidence>
<protein>
    <submittedName>
        <fullName evidence="1">Uncharacterized protein</fullName>
    </submittedName>
</protein>
<dbReference type="GO" id="GO:0004034">
    <property type="term" value="F:aldose 1-epimerase activity"/>
    <property type="evidence" value="ECO:0007669"/>
    <property type="project" value="TreeGrafter"/>
</dbReference>
<dbReference type="GO" id="GO:0033499">
    <property type="term" value="P:galactose catabolic process via UDP-galactose, Leloir pathway"/>
    <property type="evidence" value="ECO:0007669"/>
    <property type="project" value="TreeGrafter"/>
</dbReference>
<dbReference type="Proteomes" id="UP000233375">
    <property type="component" value="Unassembled WGS sequence"/>
</dbReference>
<keyword evidence="2" id="KW-1185">Reference proteome</keyword>
<dbReference type="GO" id="GO:0006006">
    <property type="term" value="P:glucose metabolic process"/>
    <property type="evidence" value="ECO:0007669"/>
    <property type="project" value="TreeGrafter"/>
</dbReference>
<dbReference type="OrthoDB" id="9779408at2"/>
<reference evidence="1 2" key="1">
    <citation type="journal article" date="2003" name="Int. J. Syst. Evol. Microbiol.">
        <title>Bacillus nealsonii sp. nov., isolated from a spacecraft-assembly facility, whose spores are gamma-radiation resistant.</title>
        <authorList>
            <person name="Venkateswaran K."/>
            <person name="Kempf M."/>
            <person name="Chen F."/>
            <person name="Satomi M."/>
            <person name="Nicholson W."/>
            <person name="Kern R."/>
        </authorList>
    </citation>
    <scope>NUCLEOTIDE SEQUENCE [LARGE SCALE GENOMIC DNA]</scope>
    <source>
        <strain evidence="1 2">FO-92</strain>
    </source>
</reference>
<dbReference type="InterPro" id="IPR014718">
    <property type="entry name" value="GH-type_carb-bd"/>
</dbReference>
<dbReference type="InterPro" id="IPR011013">
    <property type="entry name" value="Gal_mutarotase_sf_dom"/>
</dbReference>
<evidence type="ECO:0000313" key="2">
    <source>
        <dbReference type="Proteomes" id="UP000233375"/>
    </source>
</evidence>
<organism evidence="1 2">
    <name type="scientific">Niallia nealsonii</name>
    <dbReference type="NCBI Taxonomy" id="115979"/>
    <lineage>
        <taxon>Bacteria</taxon>
        <taxon>Bacillati</taxon>
        <taxon>Bacillota</taxon>
        <taxon>Bacilli</taxon>
        <taxon>Bacillales</taxon>
        <taxon>Bacillaceae</taxon>
        <taxon>Niallia</taxon>
    </lineage>
</organism>
<sequence>MRILQEHFVVLRGQAITSYTLMNDNGMEVTCLDYGCIITKVLVPDHKGRIEKVAAEFDSIADYTEPSPVLRSAERHTNNAKFTIDEKNDRFSEKNNSNHLLRSLKDFDKVIWGAKIIKNQKEAVLRFSYLSMDGEEGYPENLSMEVIYKLTNQNELILCLEIKRLPDAINHSKIEEKYYSEIKMLSPFNGQQELH</sequence>
<comment type="caution">
    <text evidence="1">The sequence shown here is derived from an EMBL/GenBank/DDBJ whole genome shotgun (WGS) entry which is preliminary data.</text>
</comment>
<dbReference type="AlphaFoldDB" id="A0A2N0Z2M7"/>
<dbReference type="RefSeq" id="WP_101177138.1">
    <property type="nucleotide sequence ID" value="NZ_PISE01000020.1"/>
</dbReference>
<dbReference type="InterPro" id="IPR008183">
    <property type="entry name" value="Aldose_1/G6P_1-epimerase"/>
</dbReference>